<dbReference type="GeneID" id="98301133"/>
<dbReference type="AlphaFoldDB" id="A0A087CE35"/>
<evidence type="ECO:0000256" key="2">
    <source>
        <dbReference type="SAM" id="Phobius"/>
    </source>
</evidence>
<keyword evidence="2" id="KW-0472">Membrane</keyword>
<dbReference type="OrthoDB" id="3240362at2"/>
<name>A0A087CE35_9BIFI</name>
<gene>
    <name evidence="3" type="ORF">BPSY_1944</name>
</gene>
<dbReference type="RefSeq" id="WP_033497426.1">
    <property type="nucleotide sequence ID" value="NZ_BAABVZ010000002.1"/>
</dbReference>
<protein>
    <recommendedName>
        <fullName evidence="5">Cell division protein FtsL</fullName>
    </recommendedName>
</protein>
<evidence type="ECO:0000313" key="4">
    <source>
        <dbReference type="Proteomes" id="UP000029050"/>
    </source>
</evidence>
<keyword evidence="2" id="KW-1133">Transmembrane helix</keyword>
<reference evidence="3 4" key="1">
    <citation type="submission" date="2014-03" db="EMBL/GenBank/DDBJ databases">
        <title>Genomics of Bifidobacteria.</title>
        <authorList>
            <person name="Ventura M."/>
            <person name="Milani C."/>
            <person name="Lugli G.A."/>
        </authorList>
    </citation>
    <scope>NUCLEOTIDE SEQUENCE [LARGE SCALE GENOMIC DNA]</scope>
    <source>
        <strain evidence="3 4">LMG 21775</strain>
    </source>
</reference>
<proteinExistence type="predicted"/>
<dbReference type="EMBL" id="JGZI01000010">
    <property type="protein sequence ID" value="KFI81535.1"/>
    <property type="molecule type" value="Genomic_DNA"/>
</dbReference>
<keyword evidence="4" id="KW-1185">Reference proteome</keyword>
<feature type="transmembrane region" description="Helical" evidence="2">
    <location>
        <begin position="61"/>
        <end position="81"/>
    </location>
</feature>
<feature type="region of interest" description="Disordered" evidence="1">
    <location>
        <begin position="1"/>
        <end position="37"/>
    </location>
</feature>
<dbReference type="eggNOG" id="COG2919">
    <property type="taxonomic scope" value="Bacteria"/>
</dbReference>
<evidence type="ECO:0000313" key="3">
    <source>
        <dbReference type="EMBL" id="KFI81535.1"/>
    </source>
</evidence>
<dbReference type="Proteomes" id="UP000029050">
    <property type="component" value="Unassembled WGS sequence"/>
</dbReference>
<accession>A0A087CE35</accession>
<comment type="caution">
    <text evidence="3">The sequence shown here is derived from an EMBL/GenBank/DDBJ whole genome shotgun (WGS) entry which is preliminary data.</text>
</comment>
<evidence type="ECO:0000256" key="1">
    <source>
        <dbReference type="SAM" id="MobiDB-lite"/>
    </source>
</evidence>
<sequence>MPAAQRSVRSGAAPDKRRPKAQPASTRPELHVVSGKSSGREVMIDGARRLLVWTRTRRAPLFHIVVAMCILGASLVASLMLRTQMIENSFEATKTQQSISRLNQDIQDDQSTLDQLQASLPEKAEKMGMVAQKGSISIDLQGYKASGDSKGQQ</sequence>
<organism evidence="3 4">
    <name type="scientific">Bifidobacterium psychraerophilum</name>
    <dbReference type="NCBI Taxonomy" id="218140"/>
    <lineage>
        <taxon>Bacteria</taxon>
        <taxon>Bacillati</taxon>
        <taxon>Actinomycetota</taxon>
        <taxon>Actinomycetes</taxon>
        <taxon>Bifidobacteriales</taxon>
        <taxon>Bifidobacteriaceae</taxon>
        <taxon>Bifidobacterium</taxon>
    </lineage>
</organism>
<dbReference type="STRING" id="218140.BPSY_1944"/>
<evidence type="ECO:0008006" key="5">
    <source>
        <dbReference type="Google" id="ProtNLM"/>
    </source>
</evidence>
<keyword evidence="2" id="KW-0812">Transmembrane</keyword>